<reference evidence="2" key="1">
    <citation type="submission" date="2020-07" db="EMBL/GenBank/DDBJ databases">
        <title>Genome sequence and genetic diversity analysis of an under-domesticated orphan crop, white fonio (Digitaria exilis).</title>
        <authorList>
            <person name="Bennetzen J.L."/>
            <person name="Chen S."/>
            <person name="Ma X."/>
            <person name="Wang X."/>
            <person name="Yssel A.E.J."/>
            <person name="Chaluvadi S.R."/>
            <person name="Johnson M."/>
            <person name="Gangashetty P."/>
            <person name="Hamidou F."/>
            <person name="Sanogo M.D."/>
            <person name="Zwaenepoel A."/>
            <person name="Wallace J."/>
            <person name="Van De Peer Y."/>
            <person name="Van Deynze A."/>
        </authorList>
    </citation>
    <scope>NUCLEOTIDE SEQUENCE</scope>
    <source>
        <tissue evidence="2">Leaves</tissue>
    </source>
</reference>
<protein>
    <submittedName>
        <fullName evidence="2">Uncharacterized protein</fullName>
    </submittedName>
</protein>
<sequence length="78" mass="8852">MTSLSKPSCCNIAWFAMWRPVASSMMTCAQRRTLCRLSSTSCTFSFELWLVKKFMDLDTSSPGSTERKVSIITDSSRR</sequence>
<dbReference type="EMBL" id="JACEFO010000450">
    <property type="protein sequence ID" value="KAF8769210.1"/>
    <property type="molecule type" value="Genomic_DNA"/>
</dbReference>
<keyword evidence="3" id="KW-1185">Reference proteome</keyword>
<evidence type="ECO:0000313" key="3">
    <source>
        <dbReference type="Proteomes" id="UP000636709"/>
    </source>
</evidence>
<gene>
    <name evidence="2" type="ORF">HU200_006713</name>
</gene>
<accession>A0A835FQF6</accession>
<comment type="caution">
    <text evidence="2">The sequence shown here is derived from an EMBL/GenBank/DDBJ whole genome shotgun (WGS) entry which is preliminary data.</text>
</comment>
<feature type="compositionally biased region" description="Basic and acidic residues" evidence="1">
    <location>
        <begin position="65"/>
        <end position="78"/>
    </location>
</feature>
<dbReference type="OrthoDB" id="709008at2759"/>
<organism evidence="2 3">
    <name type="scientific">Digitaria exilis</name>
    <dbReference type="NCBI Taxonomy" id="1010633"/>
    <lineage>
        <taxon>Eukaryota</taxon>
        <taxon>Viridiplantae</taxon>
        <taxon>Streptophyta</taxon>
        <taxon>Embryophyta</taxon>
        <taxon>Tracheophyta</taxon>
        <taxon>Spermatophyta</taxon>
        <taxon>Magnoliopsida</taxon>
        <taxon>Liliopsida</taxon>
        <taxon>Poales</taxon>
        <taxon>Poaceae</taxon>
        <taxon>PACMAD clade</taxon>
        <taxon>Panicoideae</taxon>
        <taxon>Panicodae</taxon>
        <taxon>Paniceae</taxon>
        <taxon>Anthephorinae</taxon>
        <taxon>Digitaria</taxon>
    </lineage>
</organism>
<feature type="region of interest" description="Disordered" evidence="1">
    <location>
        <begin position="59"/>
        <end position="78"/>
    </location>
</feature>
<evidence type="ECO:0000313" key="2">
    <source>
        <dbReference type="EMBL" id="KAF8769210.1"/>
    </source>
</evidence>
<name>A0A835FQF6_9POAL</name>
<dbReference type="Proteomes" id="UP000636709">
    <property type="component" value="Unassembled WGS sequence"/>
</dbReference>
<evidence type="ECO:0000256" key="1">
    <source>
        <dbReference type="SAM" id="MobiDB-lite"/>
    </source>
</evidence>
<proteinExistence type="predicted"/>
<dbReference type="AlphaFoldDB" id="A0A835FQF6"/>